<reference evidence="1" key="1">
    <citation type="submission" date="2018-01" db="EMBL/GenBank/DDBJ databases">
        <authorList>
            <person name="Regsiter A."/>
            <person name="William W."/>
        </authorList>
    </citation>
    <scope>NUCLEOTIDE SEQUENCE</scope>
    <source>
        <strain evidence="1">TRIP AH-1</strain>
    </source>
</reference>
<evidence type="ECO:0000313" key="1">
    <source>
        <dbReference type="EMBL" id="SPD72676.1"/>
    </source>
</evidence>
<sequence>MRCGKNISESFERSNVDERYKGESKNRSDINVYTEAIRLSNSGLDIDKISKKLFLARGEVELLLKLRRRPDKITYENVHHKDISN</sequence>
<organism evidence="1">
    <name type="scientific">uncultured Desulfobacterium sp</name>
    <dbReference type="NCBI Taxonomy" id="201089"/>
    <lineage>
        <taxon>Bacteria</taxon>
        <taxon>Pseudomonadati</taxon>
        <taxon>Thermodesulfobacteriota</taxon>
        <taxon>Desulfobacteria</taxon>
        <taxon>Desulfobacterales</taxon>
        <taxon>Desulfobacteriaceae</taxon>
        <taxon>Desulfobacterium</taxon>
        <taxon>environmental samples</taxon>
    </lineage>
</organism>
<gene>
    <name evidence="1" type="ORF">PITCH_A1470025</name>
</gene>
<dbReference type="EMBL" id="OJIN01000054">
    <property type="protein sequence ID" value="SPD72676.1"/>
    <property type="molecule type" value="Genomic_DNA"/>
</dbReference>
<evidence type="ECO:0008006" key="2">
    <source>
        <dbReference type="Google" id="ProtNLM"/>
    </source>
</evidence>
<accession>A0A445MT89</accession>
<dbReference type="AlphaFoldDB" id="A0A445MT89"/>
<name>A0A445MT89_9BACT</name>
<protein>
    <recommendedName>
        <fullName evidence="2">HTH luxR-type domain-containing protein</fullName>
    </recommendedName>
</protein>
<proteinExistence type="predicted"/>